<dbReference type="Pfam" id="PF13920">
    <property type="entry name" value="zf-C3HC4_3"/>
    <property type="match status" value="1"/>
</dbReference>
<dbReference type="PANTHER" id="PTHR23327:SF51">
    <property type="entry name" value="TRANSCRIPTIONAL REGULATOR OF YEAST FORM ADHERENCE 3"/>
    <property type="match status" value="1"/>
</dbReference>
<dbReference type="GO" id="GO:0008270">
    <property type="term" value="F:zinc ion binding"/>
    <property type="evidence" value="ECO:0007669"/>
    <property type="project" value="UniProtKB-KW"/>
</dbReference>
<sequence length="541" mass="61446">MKFAKVFQQLLDEENIPKEWVGTAIQYKSLKKCINKVVQELEELGLEKETLQLLLAYEKAQRSHTQSNSGVSGKGRPKLIYSFEGTLHEFVPKITINLDNVNGMPLSAAISPETRARLASLSSDLARRSSHITAVRDDSDTINTDANSPEEPDIYISDREDVQTDGCEDGDTITIAGSTSTANERMTTHNSETPWQKRPQYGLRDLFKSEYNLTQSAGSKAVDISSDDVTDAPDGPEAALGRIPNTIEIHLHSDSEFFKMLCSELVALDSLHEVQEKELTEQVTDIARRLPHAASPLQKKNDLYVWREIFRLYIDAGVFFSSLEQDHGERSVEQAKQQLTWFTDQIQQMDLMNRFKSPESKSILESFWKLNMSLLQSAQFQTLNRTATTKILKKFDKQTALTAREVFPEFYFNNPSGSVSTSVAKSVCFTMAEQLLTVIPQLDDYVCPVCYLIAFKPIRLDCGHVFCIRCLVKLQRQQKDRCPICRQNVLMNANGQNMDIGLHNQMLLYFPKETKEKQTANDKEVTKEQLQFNNEKQCVIQ</sequence>
<evidence type="ECO:0000313" key="7">
    <source>
        <dbReference type="EMBL" id="ODQ70204.1"/>
    </source>
</evidence>
<keyword evidence="1" id="KW-0479">Metal-binding</keyword>
<reference evidence="7 8" key="1">
    <citation type="journal article" date="2016" name="Proc. Natl. Acad. Sci. U.S.A.">
        <title>Comparative genomics of biotechnologically important yeasts.</title>
        <authorList>
            <person name="Riley R."/>
            <person name="Haridas S."/>
            <person name="Wolfe K.H."/>
            <person name="Lopes M.R."/>
            <person name="Hittinger C.T."/>
            <person name="Goeker M."/>
            <person name="Salamov A.A."/>
            <person name="Wisecaver J.H."/>
            <person name="Long T.M."/>
            <person name="Calvey C.H."/>
            <person name="Aerts A.L."/>
            <person name="Barry K.W."/>
            <person name="Choi C."/>
            <person name="Clum A."/>
            <person name="Coughlan A.Y."/>
            <person name="Deshpande S."/>
            <person name="Douglass A.P."/>
            <person name="Hanson S.J."/>
            <person name="Klenk H.-P."/>
            <person name="LaButti K.M."/>
            <person name="Lapidus A."/>
            <person name="Lindquist E.A."/>
            <person name="Lipzen A.M."/>
            <person name="Meier-Kolthoff J.P."/>
            <person name="Ohm R.A."/>
            <person name="Otillar R.P."/>
            <person name="Pangilinan J.L."/>
            <person name="Peng Y."/>
            <person name="Rokas A."/>
            <person name="Rosa C.A."/>
            <person name="Scheuner C."/>
            <person name="Sibirny A.A."/>
            <person name="Slot J.C."/>
            <person name="Stielow J.B."/>
            <person name="Sun H."/>
            <person name="Kurtzman C.P."/>
            <person name="Blackwell M."/>
            <person name="Grigoriev I.V."/>
            <person name="Jeffries T.W."/>
        </authorList>
    </citation>
    <scope>NUCLEOTIDE SEQUENCE [LARGE SCALE GENOMIC DNA]</scope>
    <source>
        <strain evidence="7 8">NRRL Y-11557</strain>
    </source>
</reference>
<dbReference type="PROSITE" id="PS51382">
    <property type="entry name" value="SPX"/>
    <property type="match status" value="1"/>
</dbReference>
<dbReference type="Pfam" id="PF03105">
    <property type="entry name" value="SPX"/>
    <property type="match status" value="1"/>
</dbReference>
<protein>
    <recommendedName>
        <fullName evidence="9">RING-type domain-containing protein</fullName>
    </recommendedName>
</protein>
<dbReference type="Gene3D" id="3.30.40.10">
    <property type="entry name" value="Zinc/RING finger domain, C3HC4 (zinc finger)"/>
    <property type="match status" value="1"/>
</dbReference>
<dbReference type="AlphaFoldDB" id="A0A1E3PY54"/>
<organism evidence="7 8">
    <name type="scientific">Lipomyces starkeyi NRRL Y-11557</name>
    <dbReference type="NCBI Taxonomy" id="675824"/>
    <lineage>
        <taxon>Eukaryota</taxon>
        <taxon>Fungi</taxon>
        <taxon>Dikarya</taxon>
        <taxon>Ascomycota</taxon>
        <taxon>Saccharomycotina</taxon>
        <taxon>Lipomycetes</taxon>
        <taxon>Lipomycetales</taxon>
        <taxon>Lipomycetaceae</taxon>
        <taxon>Lipomyces</taxon>
    </lineage>
</organism>
<accession>A0A1E3PY54</accession>
<evidence type="ECO:0000256" key="1">
    <source>
        <dbReference type="ARBA" id="ARBA00022723"/>
    </source>
</evidence>
<dbReference type="EMBL" id="KV454301">
    <property type="protein sequence ID" value="ODQ70204.1"/>
    <property type="molecule type" value="Genomic_DNA"/>
</dbReference>
<keyword evidence="2 4" id="KW-0863">Zinc-finger</keyword>
<evidence type="ECO:0000259" key="6">
    <source>
        <dbReference type="PROSITE" id="PS51382"/>
    </source>
</evidence>
<evidence type="ECO:0000256" key="2">
    <source>
        <dbReference type="ARBA" id="ARBA00022771"/>
    </source>
</evidence>
<feature type="domain" description="SPX" evidence="6">
    <location>
        <begin position="1"/>
        <end position="409"/>
    </location>
</feature>
<dbReference type="InterPro" id="IPR001841">
    <property type="entry name" value="Znf_RING"/>
</dbReference>
<evidence type="ECO:0000313" key="8">
    <source>
        <dbReference type="Proteomes" id="UP000094385"/>
    </source>
</evidence>
<dbReference type="InterPro" id="IPR017907">
    <property type="entry name" value="Znf_RING_CS"/>
</dbReference>
<dbReference type="InterPro" id="IPR004331">
    <property type="entry name" value="SPX_dom"/>
</dbReference>
<keyword evidence="8" id="KW-1185">Reference proteome</keyword>
<gene>
    <name evidence="7" type="ORF">LIPSTDRAFT_75221</name>
</gene>
<keyword evidence="3" id="KW-0862">Zinc</keyword>
<proteinExistence type="predicted"/>
<evidence type="ECO:0000256" key="3">
    <source>
        <dbReference type="ARBA" id="ARBA00022833"/>
    </source>
</evidence>
<dbReference type="STRING" id="675824.A0A1E3PY54"/>
<name>A0A1E3PY54_LIPST</name>
<dbReference type="InterPro" id="IPR013083">
    <property type="entry name" value="Znf_RING/FYVE/PHD"/>
</dbReference>
<dbReference type="SMART" id="SM00184">
    <property type="entry name" value="RING"/>
    <property type="match status" value="1"/>
</dbReference>
<dbReference type="PANTHER" id="PTHR23327">
    <property type="entry name" value="RING FINGER PROTEIN 127"/>
    <property type="match status" value="1"/>
</dbReference>
<feature type="domain" description="RING-type" evidence="5">
    <location>
        <begin position="447"/>
        <end position="486"/>
    </location>
</feature>
<dbReference type="PROSITE" id="PS50089">
    <property type="entry name" value="ZF_RING_2"/>
    <property type="match status" value="1"/>
</dbReference>
<evidence type="ECO:0000256" key="4">
    <source>
        <dbReference type="PROSITE-ProRule" id="PRU00175"/>
    </source>
</evidence>
<dbReference type="OrthoDB" id="5588846at2759"/>
<evidence type="ECO:0008006" key="9">
    <source>
        <dbReference type="Google" id="ProtNLM"/>
    </source>
</evidence>
<dbReference type="PROSITE" id="PS00518">
    <property type="entry name" value="ZF_RING_1"/>
    <property type="match status" value="1"/>
</dbReference>
<dbReference type="Proteomes" id="UP000094385">
    <property type="component" value="Unassembled WGS sequence"/>
</dbReference>
<evidence type="ECO:0000259" key="5">
    <source>
        <dbReference type="PROSITE" id="PS50089"/>
    </source>
</evidence>
<dbReference type="SUPFAM" id="SSF57850">
    <property type="entry name" value="RING/U-box"/>
    <property type="match status" value="1"/>
</dbReference>